<proteinExistence type="predicted"/>
<gene>
    <name evidence="1" type="ORF">KZJ38_18790</name>
</gene>
<dbReference type="InterPro" id="IPR045390">
    <property type="entry name" value="ABC-3C_MC3"/>
</dbReference>
<evidence type="ECO:0000313" key="1">
    <source>
        <dbReference type="EMBL" id="QYD68281.1"/>
    </source>
</evidence>
<sequence length="169" mass="18798">MNEVVQLRRLSEAALVQNPALGAYALWKFGLGYQDRDGEATTLPLAFLVLPLVLHSSTLAMVLSTHKASGLHLFAGKLGDQREDLIAIHSRAMALRRLSLDSLVSAEQSGLIRIEPMTATIWSNGPYDDFRIPVLPERIRRLGPACERIGYWFAGLTDQQVVRTLKVEF</sequence>
<dbReference type="EMBL" id="CP080095">
    <property type="protein sequence ID" value="QYD68281.1"/>
    <property type="molecule type" value="Genomic_DNA"/>
</dbReference>
<dbReference type="Proteomes" id="UP000826462">
    <property type="component" value="Chromosome 1"/>
</dbReference>
<evidence type="ECO:0000313" key="2">
    <source>
        <dbReference type="Proteomes" id="UP000826462"/>
    </source>
</evidence>
<protein>
    <submittedName>
        <fullName evidence="1">Uncharacterized protein</fullName>
    </submittedName>
</protein>
<dbReference type="RefSeq" id="WP_219797674.1">
    <property type="nucleotide sequence ID" value="NZ_CP080095.1"/>
</dbReference>
<keyword evidence="2" id="KW-1185">Reference proteome</keyword>
<reference evidence="1 2" key="1">
    <citation type="submission" date="2021-07" db="EMBL/GenBank/DDBJ databases">
        <title>Paraburkholderia edwinii protects Aspergillus sp. from phenazines by acting as a toxin sponge.</title>
        <authorList>
            <person name="Dahlstrom K.M."/>
            <person name="Newman D.K."/>
        </authorList>
    </citation>
    <scope>NUCLEOTIDE SEQUENCE [LARGE SCALE GENOMIC DNA]</scope>
    <source>
        <strain evidence="1 2">Pe01</strain>
    </source>
</reference>
<name>A0ABX8UI88_9BURK</name>
<dbReference type="Pfam" id="PF20131">
    <property type="entry name" value="MC3"/>
    <property type="match status" value="1"/>
</dbReference>
<organism evidence="1 2">
    <name type="scientific">Paraburkholderia edwinii</name>
    <dbReference type="NCBI Taxonomy" id="2861782"/>
    <lineage>
        <taxon>Bacteria</taxon>
        <taxon>Pseudomonadati</taxon>
        <taxon>Pseudomonadota</taxon>
        <taxon>Betaproteobacteria</taxon>
        <taxon>Burkholderiales</taxon>
        <taxon>Burkholderiaceae</taxon>
        <taxon>Paraburkholderia</taxon>
    </lineage>
</organism>
<accession>A0ABX8UI88</accession>